<organism evidence="5 6">
    <name type="scientific">Trogon melanurus</name>
    <name type="common">Black-tailed trogon</name>
    <dbReference type="NCBI Taxonomy" id="56311"/>
    <lineage>
        <taxon>Eukaryota</taxon>
        <taxon>Metazoa</taxon>
        <taxon>Chordata</taxon>
        <taxon>Craniata</taxon>
        <taxon>Vertebrata</taxon>
        <taxon>Euteleostomi</taxon>
        <taxon>Archelosauria</taxon>
        <taxon>Archosauria</taxon>
        <taxon>Dinosauria</taxon>
        <taxon>Saurischia</taxon>
        <taxon>Theropoda</taxon>
        <taxon>Coelurosauria</taxon>
        <taxon>Aves</taxon>
        <taxon>Neognathae</taxon>
        <taxon>Neoaves</taxon>
        <taxon>Telluraves</taxon>
        <taxon>Coraciimorphae</taxon>
        <taxon>Trogoniformes</taxon>
        <taxon>Trogonidae</taxon>
        <taxon>Trogon</taxon>
    </lineage>
</organism>
<evidence type="ECO:0000313" key="5">
    <source>
        <dbReference type="EMBL" id="NXJ86943.1"/>
    </source>
</evidence>
<dbReference type="PROSITE" id="PS01359">
    <property type="entry name" value="ZF_PHD_1"/>
    <property type="match status" value="1"/>
</dbReference>
<evidence type="ECO:0000313" key="6">
    <source>
        <dbReference type="Proteomes" id="UP000550660"/>
    </source>
</evidence>
<dbReference type="SUPFAM" id="SSF57903">
    <property type="entry name" value="FYVE/PHD zinc finger"/>
    <property type="match status" value="1"/>
</dbReference>
<dbReference type="GO" id="GO:0008270">
    <property type="term" value="F:zinc ion binding"/>
    <property type="evidence" value="ECO:0007669"/>
    <property type="project" value="UniProtKB-KW"/>
</dbReference>
<protein>
    <submittedName>
        <fullName evidence="5">PHF7 protein</fullName>
    </submittedName>
</protein>
<dbReference type="AlphaFoldDB" id="A0A7L0EV76"/>
<dbReference type="Pfam" id="PF26054">
    <property type="entry name" value="PHD_G2E3"/>
    <property type="match status" value="1"/>
</dbReference>
<dbReference type="PANTHER" id="PTHR12420">
    <property type="entry name" value="PHD FINGER PROTEIN"/>
    <property type="match status" value="1"/>
</dbReference>
<evidence type="ECO:0000256" key="2">
    <source>
        <dbReference type="ARBA" id="ARBA00022771"/>
    </source>
</evidence>
<keyword evidence="6" id="KW-1185">Reference proteome</keyword>
<sequence>LSTGLVCFQCPLCRDRDLFVPEMLLMGIRIPTRLPTWESAQAYTELLERHRHCDAGVCLCPGGREQVEREGPWRLLRCSSCSAEGTHRGCSNLDNSTTLWECDGCAGLGIGKRQSTGGCPWARSQVLAVG</sequence>
<dbReference type="InterPro" id="IPR011011">
    <property type="entry name" value="Znf_FYVE_PHD"/>
</dbReference>
<dbReference type="InterPro" id="IPR019786">
    <property type="entry name" value="Zinc_finger_PHD-type_CS"/>
</dbReference>
<evidence type="ECO:0000256" key="1">
    <source>
        <dbReference type="ARBA" id="ARBA00022723"/>
    </source>
</evidence>
<gene>
    <name evidence="5" type="primary">Phf7</name>
    <name evidence="5" type="ORF">TROMEL_R06812</name>
</gene>
<dbReference type="OrthoDB" id="512616at2759"/>
<accession>A0A7L0EV76</accession>
<dbReference type="EMBL" id="VXAG01003769">
    <property type="protein sequence ID" value="NXJ86943.1"/>
    <property type="molecule type" value="Genomic_DNA"/>
</dbReference>
<reference evidence="5 6" key="1">
    <citation type="submission" date="2019-09" db="EMBL/GenBank/DDBJ databases">
        <title>Bird 10,000 Genomes (B10K) Project - Family phase.</title>
        <authorList>
            <person name="Zhang G."/>
        </authorList>
    </citation>
    <scope>NUCLEOTIDE SEQUENCE [LARGE SCALE GENOMIC DNA]</scope>
    <source>
        <strain evidence="5">B10K-DU-007-40</strain>
        <tissue evidence="5">Mixed tissue sample</tissue>
    </source>
</reference>
<dbReference type="InterPro" id="IPR059102">
    <property type="entry name" value="PHD_PHF7/G2E3-like"/>
</dbReference>
<feature type="non-terminal residue" evidence="5">
    <location>
        <position position="130"/>
    </location>
</feature>
<dbReference type="GO" id="GO:0005634">
    <property type="term" value="C:nucleus"/>
    <property type="evidence" value="ECO:0007669"/>
    <property type="project" value="TreeGrafter"/>
</dbReference>
<proteinExistence type="predicted"/>
<feature type="non-terminal residue" evidence="5">
    <location>
        <position position="1"/>
    </location>
</feature>
<name>A0A7L0EV76_TROML</name>
<evidence type="ECO:0000259" key="4">
    <source>
        <dbReference type="Pfam" id="PF26054"/>
    </source>
</evidence>
<dbReference type="InterPro" id="IPR013083">
    <property type="entry name" value="Znf_RING/FYVE/PHD"/>
</dbReference>
<dbReference type="Gene3D" id="3.30.40.10">
    <property type="entry name" value="Zinc/RING finger domain, C3HC4 (zinc finger)"/>
    <property type="match status" value="1"/>
</dbReference>
<feature type="domain" description="PHF7/G2E3-like PHD zinc finger" evidence="4">
    <location>
        <begin position="47"/>
        <end position="106"/>
    </location>
</feature>
<dbReference type="InterPro" id="IPR051188">
    <property type="entry name" value="PHD-type_Zinc_Finger"/>
</dbReference>
<comment type="caution">
    <text evidence="5">The sequence shown here is derived from an EMBL/GenBank/DDBJ whole genome shotgun (WGS) entry which is preliminary data.</text>
</comment>
<dbReference type="PANTHER" id="PTHR12420:SF47">
    <property type="entry name" value="PHD FINGER PROTEIN 7"/>
    <property type="match status" value="1"/>
</dbReference>
<dbReference type="Proteomes" id="UP000550660">
    <property type="component" value="Unassembled WGS sequence"/>
</dbReference>
<keyword evidence="1" id="KW-0479">Metal-binding</keyword>
<keyword evidence="2" id="KW-0863">Zinc-finger</keyword>
<keyword evidence="3" id="KW-0862">Zinc</keyword>
<evidence type="ECO:0000256" key="3">
    <source>
        <dbReference type="ARBA" id="ARBA00022833"/>
    </source>
</evidence>